<proteinExistence type="predicted"/>
<evidence type="ECO:0000313" key="3">
    <source>
        <dbReference type="Proteomes" id="UP000095087"/>
    </source>
</evidence>
<dbReference type="EMBL" id="MASI01000001">
    <property type="protein sequence ID" value="ODA68630.1"/>
    <property type="molecule type" value="Genomic_DNA"/>
</dbReference>
<accession>A0A1E2S2L7</accession>
<dbReference type="SUPFAM" id="SSF56935">
    <property type="entry name" value="Porins"/>
    <property type="match status" value="1"/>
</dbReference>
<evidence type="ECO:0000313" key="2">
    <source>
        <dbReference type="EMBL" id="ODA68630.1"/>
    </source>
</evidence>
<evidence type="ECO:0000256" key="1">
    <source>
        <dbReference type="SAM" id="SignalP"/>
    </source>
</evidence>
<comment type="caution">
    <text evidence="2">The sequence shown here is derived from an EMBL/GenBank/DDBJ whole genome shotgun (WGS) entry which is preliminary data.</text>
</comment>
<feature type="chain" id="PRO_5009116650" evidence="1">
    <location>
        <begin position="32"/>
        <end position="424"/>
    </location>
</feature>
<keyword evidence="1" id="KW-0732">Signal</keyword>
<reference evidence="2 3" key="1">
    <citation type="submission" date="2016-07" db="EMBL/GenBank/DDBJ databases">
        <title>Draft genome sequence of Methyloligella halotolerans C2T (VKM B-2706T=CCUG 61687T=DSM 25045T), a halotolerant polyhydroxybutyrate accumulating methylotroph.</title>
        <authorList>
            <person name="Vasilenko O.V."/>
            <person name="Doronina N.V."/>
            <person name="Poroshina M.N."/>
            <person name="Tarlachkov S.V."/>
            <person name="Trotsenko Y.A."/>
        </authorList>
    </citation>
    <scope>NUCLEOTIDE SEQUENCE [LARGE SCALE GENOMIC DNA]</scope>
    <source>
        <strain evidence="2 3">VKM B-2706</strain>
    </source>
</reference>
<protein>
    <submittedName>
        <fullName evidence="2">Porin O</fullName>
    </submittedName>
</protein>
<dbReference type="InterPro" id="IPR023614">
    <property type="entry name" value="Porin_dom_sf"/>
</dbReference>
<dbReference type="Pfam" id="PF07396">
    <property type="entry name" value="Porin_O_P"/>
    <property type="match status" value="1"/>
</dbReference>
<dbReference type="OrthoDB" id="7217987at2"/>
<name>A0A1E2S2L7_9HYPH</name>
<dbReference type="Gene3D" id="2.40.160.10">
    <property type="entry name" value="Porin"/>
    <property type="match status" value="1"/>
</dbReference>
<dbReference type="Proteomes" id="UP000095087">
    <property type="component" value="Unassembled WGS sequence"/>
</dbReference>
<dbReference type="InterPro" id="IPR010870">
    <property type="entry name" value="Porin_O/P"/>
</dbReference>
<dbReference type="AlphaFoldDB" id="A0A1E2S2L7"/>
<organism evidence="2 3">
    <name type="scientific">Methyloligella halotolerans</name>
    <dbReference type="NCBI Taxonomy" id="1177755"/>
    <lineage>
        <taxon>Bacteria</taxon>
        <taxon>Pseudomonadati</taxon>
        <taxon>Pseudomonadota</taxon>
        <taxon>Alphaproteobacteria</taxon>
        <taxon>Hyphomicrobiales</taxon>
        <taxon>Hyphomicrobiaceae</taxon>
        <taxon>Methyloligella</taxon>
    </lineage>
</organism>
<feature type="signal peptide" evidence="1">
    <location>
        <begin position="1"/>
        <end position="31"/>
    </location>
</feature>
<dbReference type="STRING" id="1177755.A7A08_00461"/>
<gene>
    <name evidence="2" type="ORF">A7A08_00461</name>
</gene>
<sequence length="424" mass="46248">MIGGLGKMNRMLLAGVCAVALLATGVTAAKAGDDEDLDLKVKWKGAPEFSNKDGSFKFKIRGRIMGDYDNVDQDTAITGEPDISGTELRRARLGVEGVIMTNFKYKFEVDFAGDEVSTKDAYVAWANWAPVEKSEVRAGNQYVYSSLEQVTSSRFITFNERAAFIDAFFLERQIGVGVLLGDDHWSFQTGYYGAPPDEQGDFSDDTSAFTVRGTVAPINTDTTVLHAGASYRHRDAGTSRDTGTAELFQYRARPDNHLADRFIETPNFASGDDMFVLEGAAVFKSLSVQGEYAQLEADDALAGFNPTYNGYYIDASWFITGEMRNYEADSGEFGRTKVLNPVTDGGWGAWQIAGRYDVLDLSDGSGAIPGCTECGEQKTWLIGLNWLTTDYTALKLQVAQAEIDGGANDGAEITSVGLRAQIDW</sequence>
<keyword evidence="3" id="KW-1185">Reference proteome</keyword>